<dbReference type="Proteomes" id="UP000018296">
    <property type="component" value="Unassembled WGS sequence"/>
</dbReference>
<dbReference type="InterPro" id="IPR048647">
    <property type="entry name" value="RlmA_N"/>
</dbReference>
<feature type="domain" description="23S rRNA (guanine(745)-N(1))-methyltransferase N-terminal" evidence="4">
    <location>
        <begin position="19"/>
        <end position="59"/>
    </location>
</feature>
<dbReference type="CDD" id="cd02440">
    <property type="entry name" value="AdoMet_MTases"/>
    <property type="match status" value="1"/>
</dbReference>
<dbReference type="SUPFAM" id="SSF53335">
    <property type="entry name" value="S-adenosyl-L-methionine-dependent methyltransferases"/>
    <property type="match status" value="1"/>
</dbReference>
<dbReference type="eggNOG" id="COG2226">
    <property type="taxonomic scope" value="Bacteria"/>
</dbReference>
<evidence type="ECO:0000256" key="2">
    <source>
        <dbReference type="PIRSR" id="PIRSR018249-2"/>
    </source>
</evidence>
<gene>
    <name evidence="5" type="ORF">P343_08850</name>
</gene>
<feature type="binding site" evidence="1">
    <location>
        <position position="20"/>
    </location>
    <ligand>
        <name>Zn(2+)</name>
        <dbReference type="ChEBI" id="CHEBI:29105"/>
    </ligand>
</feature>
<dbReference type="RefSeq" id="WP_023510029.1">
    <property type="nucleotide sequence ID" value="NZ_AWTC01000006.1"/>
</dbReference>
<keyword evidence="2" id="KW-0949">S-adenosyl-L-methionine</keyword>
<dbReference type="GO" id="GO:0008168">
    <property type="term" value="F:methyltransferase activity"/>
    <property type="evidence" value="ECO:0007669"/>
    <property type="project" value="InterPro"/>
</dbReference>
<feature type="binding site" evidence="1">
    <location>
        <position position="37"/>
    </location>
    <ligand>
        <name>Zn(2+)</name>
        <dbReference type="ChEBI" id="CHEBI:29105"/>
    </ligand>
</feature>
<feature type="binding site" evidence="2">
    <location>
        <begin position="111"/>
        <end position="112"/>
    </location>
    <ligand>
        <name>S-adenosyl-L-methionine</name>
        <dbReference type="ChEBI" id="CHEBI:59789"/>
    </ligand>
</feature>
<evidence type="ECO:0000313" key="6">
    <source>
        <dbReference type="Proteomes" id="UP000018296"/>
    </source>
</evidence>
<protein>
    <submittedName>
        <fullName evidence="5">Uncharacterized protein</fullName>
    </submittedName>
</protein>
<reference evidence="5 6" key="1">
    <citation type="journal article" date="2013" name="Genome Announc.">
        <title>Genome Sequence of Sporolactobacillus laevolacticus DSM442, an Efficient Polymer-Grade D-Lactate Producer from Agricultural Waste Cottonseed as a Nitrogen Source.</title>
        <authorList>
            <person name="Wang H."/>
            <person name="Wang L."/>
            <person name="Ju J."/>
            <person name="Yu B."/>
            <person name="Ma Y."/>
        </authorList>
    </citation>
    <scope>NUCLEOTIDE SEQUENCE [LARGE SCALE GENOMIC DNA]</scope>
    <source>
        <strain evidence="5 6">DSM 442</strain>
    </source>
</reference>
<name>V6J5Y6_9BACL</name>
<dbReference type="AlphaFoldDB" id="V6J5Y6"/>
<feature type="binding site" evidence="1">
    <location>
        <position position="23"/>
    </location>
    <ligand>
        <name>Zn(2+)</name>
        <dbReference type="ChEBI" id="CHEBI:29105"/>
    </ligand>
</feature>
<evidence type="ECO:0000313" key="5">
    <source>
        <dbReference type="EMBL" id="EST12164.1"/>
    </source>
</evidence>
<dbReference type="GO" id="GO:0046872">
    <property type="term" value="F:metal ion binding"/>
    <property type="evidence" value="ECO:0007669"/>
    <property type="project" value="UniProtKB-KW"/>
</dbReference>
<evidence type="ECO:0000256" key="1">
    <source>
        <dbReference type="PIRSR" id="PIRSR018249-1"/>
    </source>
</evidence>
<dbReference type="OrthoDB" id="5522265at2"/>
<accession>V6J5Y6</accession>
<organism evidence="5 6">
    <name type="scientific">Sporolactobacillus laevolacticus DSM 442</name>
    <dbReference type="NCBI Taxonomy" id="1395513"/>
    <lineage>
        <taxon>Bacteria</taxon>
        <taxon>Bacillati</taxon>
        <taxon>Bacillota</taxon>
        <taxon>Bacilli</taxon>
        <taxon>Bacillales</taxon>
        <taxon>Sporolactobacillaceae</taxon>
        <taxon>Sporolactobacillus</taxon>
    </lineage>
</organism>
<dbReference type="STRING" id="1395513.P343_08850"/>
<sequence length="293" mass="33034">MNRIQLNAEMLKKNIELLKCPICGESMRVAEMKSLICPYGHTFDIAKQGYVNLLARPVHTHYGKALFEARRNIIVHHGFFNPLIQKLTACIGEVAAASDQRIDLLDLGCGEGSHLAAICQKLVKDYSFHIMGSGVDIAKEGIQLASKHYPDQLWFVGDLAQPAFADHQFDFILNILSPSNYQVFDQLLKPGGRIIKVIPSGGYLKELRTSFYEEEKISYSNAEIKALFLNHFSNARTETVSYVARLNHEGVQDLLQMTPLAWTAAEEKREEWMKKKSAEISVDFDILIGNKSF</sequence>
<feature type="binding site" evidence="2">
    <location>
        <position position="80"/>
    </location>
    <ligand>
        <name>S-adenosyl-L-methionine</name>
        <dbReference type="ChEBI" id="CHEBI:59789"/>
    </ligand>
</feature>
<evidence type="ECO:0000259" key="3">
    <source>
        <dbReference type="Pfam" id="PF13649"/>
    </source>
</evidence>
<dbReference type="Pfam" id="PF21302">
    <property type="entry name" value="Zn_ribbon_RlmA"/>
    <property type="match status" value="1"/>
</dbReference>
<keyword evidence="1" id="KW-0479">Metal-binding</keyword>
<comment type="caution">
    <text evidence="5">The sequence shown here is derived from an EMBL/GenBank/DDBJ whole genome shotgun (WGS) entry which is preliminary data.</text>
</comment>
<dbReference type="Gene3D" id="3.40.50.150">
    <property type="entry name" value="Vaccinia Virus protein VP39"/>
    <property type="match status" value="1"/>
</dbReference>
<evidence type="ECO:0000259" key="4">
    <source>
        <dbReference type="Pfam" id="PF21302"/>
    </source>
</evidence>
<keyword evidence="6" id="KW-1185">Reference proteome</keyword>
<feature type="binding site" evidence="2">
    <location>
        <position position="203"/>
    </location>
    <ligand>
        <name>S-adenosyl-L-methionine</name>
        <dbReference type="ChEBI" id="CHEBI:59789"/>
    </ligand>
</feature>
<feature type="binding site" evidence="1">
    <location>
        <position position="41"/>
    </location>
    <ligand>
        <name>Zn(2+)</name>
        <dbReference type="ChEBI" id="CHEBI:29105"/>
    </ligand>
</feature>
<dbReference type="EMBL" id="AWTC01000006">
    <property type="protein sequence ID" value="EST12164.1"/>
    <property type="molecule type" value="Genomic_DNA"/>
</dbReference>
<dbReference type="PATRIC" id="fig|1395513.3.peg.1788"/>
<dbReference type="InterPro" id="IPR041698">
    <property type="entry name" value="Methyltransf_25"/>
</dbReference>
<proteinExistence type="predicted"/>
<dbReference type="PIRSF" id="PIRSF018249">
    <property type="entry name" value="MyrA_prd"/>
    <property type="match status" value="1"/>
</dbReference>
<keyword evidence="1" id="KW-0862">Zinc</keyword>
<feature type="domain" description="Methyltransferase" evidence="3">
    <location>
        <begin position="105"/>
        <end position="191"/>
    </location>
</feature>
<dbReference type="InterPro" id="IPR016718">
    <property type="entry name" value="rRNA_m1G-MeTrfase_A_prd"/>
</dbReference>
<dbReference type="InterPro" id="IPR029063">
    <property type="entry name" value="SAM-dependent_MTases_sf"/>
</dbReference>
<dbReference type="Pfam" id="PF13649">
    <property type="entry name" value="Methyltransf_25"/>
    <property type="match status" value="1"/>
</dbReference>